<dbReference type="InterPro" id="IPR025457">
    <property type="entry name" value="DUF4277"/>
</dbReference>
<feature type="domain" description="DUF4277" evidence="1">
    <location>
        <begin position="8"/>
        <end position="114"/>
    </location>
</feature>
<dbReference type="Pfam" id="PF14104">
    <property type="entry name" value="DUF4277"/>
    <property type="match status" value="1"/>
</dbReference>
<sequence>METTPNLQVYDLGHLGLVASIVDQIGLVQTVDQFVGPRPGEKVSTGMALKAAILNALGFVTSPLYLFGHFFQGKPTELLLGPGITPELLNDDRMGRMLDSLYAAGVTELFVEVAKSARRAFPFPVRALHVDSTSFHVHGAYGSGEEGQTDTGDEPLVIRLTHGYSRDHRPDLKQW</sequence>
<gene>
    <name evidence="2" type="ORF">E0687_06550</name>
</gene>
<dbReference type="Proteomes" id="UP000297668">
    <property type="component" value="Unassembled WGS sequence"/>
</dbReference>
<evidence type="ECO:0000313" key="3">
    <source>
        <dbReference type="Proteomes" id="UP000297668"/>
    </source>
</evidence>
<evidence type="ECO:0000259" key="1">
    <source>
        <dbReference type="Pfam" id="PF14104"/>
    </source>
</evidence>
<name>A0A4Y9FAV3_9DEIN</name>
<accession>A0A4Y9FAV3</accession>
<dbReference type="RefSeq" id="WP_135260211.1">
    <property type="nucleotide sequence ID" value="NZ_SJZF01000010.1"/>
</dbReference>
<dbReference type="PANTHER" id="PTHR34614:SF2">
    <property type="entry name" value="TRANSPOSASE IS4-LIKE DOMAIN-CONTAINING PROTEIN"/>
    <property type="match status" value="1"/>
</dbReference>
<proteinExistence type="predicted"/>
<dbReference type="EMBL" id="SJZF01000010">
    <property type="protein sequence ID" value="TFU26255.1"/>
    <property type="molecule type" value="Genomic_DNA"/>
</dbReference>
<evidence type="ECO:0000313" key="2">
    <source>
        <dbReference type="EMBL" id="TFU26255.1"/>
    </source>
</evidence>
<protein>
    <submittedName>
        <fullName evidence="2">IS1634 family transposase</fullName>
    </submittedName>
</protein>
<comment type="caution">
    <text evidence="2">The sequence shown here is derived from an EMBL/GenBank/DDBJ whole genome shotgun (WGS) entry which is preliminary data.</text>
</comment>
<dbReference type="InterPro" id="IPR047654">
    <property type="entry name" value="IS1634_transpos"/>
</dbReference>
<organism evidence="2 3">
    <name type="scientific">Thermus tengchongensis</name>
    <dbReference type="NCBI Taxonomy" id="1214928"/>
    <lineage>
        <taxon>Bacteria</taxon>
        <taxon>Thermotogati</taxon>
        <taxon>Deinococcota</taxon>
        <taxon>Deinococci</taxon>
        <taxon>Thermales</taxon>
        <taxon>Thermaceae</taxon>
        <taxon>Thermus</taxon>
    </lineage>
</organism>
<feature type="non-terminal residue" evidence="2">
    <location>
        <position position="175"/>
    </location>
</feature>
<dbReference type="NCBIfam" id="NF033559">
    <property type="entry name" value="transpos_IS1634"/>
    <property type="match status" value="1"/>
</dbReference>
<dbReference type="AlphaFoldDB" id="A0A4Y9FAV3"/>
<dbReference type="PANTHER" id="PTHR34614">
    <property type="match status" value="1"/>
</dbReference>
<reference evidence="2 3" key="1">
    <citation type="submission" date="2019-03" db="EMBL/GenBank/DDBJ databases">
        <title>Thermus tengchongensis species for the arsenic transformation mechanism.</title>
        <authorList>
            <person name="Yuan G.C."/>
        </authorList>
    </citation>
    <scope>NUCLEOTIDE SEQUENCE [LARGE SCALE GENOMIC DNA]</scope>
    <source>
        <strain evidence="2 3">15W</strain>
    </source>
</reference>